<accession>A0A8S1J510</accession>
<comment type="caution">
    <text evidence="1">The sequence shown here is derived from an EMBL/GenBank/DDBJ whole genome shotgun (WGS) entry which is preliminary data.</text>
</comment>
<proteinExistence type="predicted"/>
<dbReference type="Proteomes" id="UP000708148">
    <property type="component" value="Unassembled WGS sequence"/>
</dbReference>
<dbReference type="AlphaFoldDB" id="A0A8S1J510"/>
<organism evidence="1 2">
    <name type="scientific">Ostreobium quekettii</name>
    <dbReference type="NCBI Taxonomy" id="121088"/>
    <lineage>
        <taxon>Eukaryota</taxon>
        <taxon>Viridiplantae</taxon>
        <taxon>Chlorophyta</taxon>
        <taxon>core chlorophytes</taxon>
        <taxon>Ulvophyceae</taxon>
        <taxon>TCBD clade</taxon>
        <taxon>Bryopsidales</taxon>
        <taxon>Ostreobineae</taxon>
        <taxon>Ostreobiaceae</taxon>
        <taxon>Ostreobium</taxon>
    </lineage>
</organism>
<keyword evidence="2" id="KW-1185">Reference proteome</keyword>
<sequence>MAYWPHIPPCTFCEWFTHACVIATESLPGVGNNWFDSIVASPESNTHATVLLLHLSYPQLAFSLSRWEESEIVLGFCAGAETAASCSSLDSPTSPPPYPR</sequence>
<dbReference type="EMBL" id="CAJHUC010001860">
    <property type="protein sequence ID" value="CAD7702516.1"/>
    <property type="molecule type" value="Genomic_DNA"/>
</dbReference>
<evidence type="ECO:0000313" key="1">
    <source>
        <dbReference type="EMBL" id="CAD7702516.1"/>
    </source>
</evidence>
<reference evidence="1" key="1">
    <citation type="submission" date="2020-12" db="EMBL/GenBank/DDBJ databases">
        <authorList>
            <person name="Iha C."/>
        </authorList>
    </citation>
    <scope>NUCLEOTIDE SEQUENCE</scope>
</reference>
<name>A0A8S1J510_9CHLO</name>
<evidence type="ECO:0000313" key="2">
    <source>
        <dbReference type="Proteomes" id="UP000708148"/>
    </source>
</evidence>
<protein>
    <submittedName>
        <fullName evidence="1">Uncharacterized protein</fullName>
    </submittedName>
</protein>
<gene>
    <name evidence="1" type="ORF">OSTQU699_LOCUS7873</name>
</gene>